<feature type="region of interest" description="Disordered" evidence="1">
    <location>
        <begin position="397"/>
        <end position="460"/>
    </location>
</feature>
<evidence type="ECO:0000256" key="1">
    <source>
        <dbReference type="SAM" id="MobiDB-lite"/>
    </source>
</evidence>
<gene>
    <name evidence="4" type="primary">LOC105227390</name>
</gene>
<dbReference type="Proteomes" id="UP001652620">
    <property type="component" value="Chromosome 5"/>
</dbReference>
<evidence type="ECO:0000313" key="3">
    <source>
        <dbReference type="Proteomes" id="UP001652620"/>
    </source>
</evidence>
<feature type="region of interest" description="Disordered" evidence="1">
    <location>
        <begin position="243"/>
        <end position="273"/>
    </location>
</feature>
<feature type="region of interest" description="Disordered" evidence="1">
    <location>
        <begin position="1702"/>
        <end position="1728"/>
    </location>
</feature>
<protein>
    <submittedName>
        <fullName evidence="4">Uncharacterized protein LOC105227390 isoform X1</fullName>
    </submittedName>
</protein>
<dbReference type="Pfam" id="PF00621">
    <property type="entry name" value="RhoGEF"/>
    <property type="match status" value="1"/>
</dbReference>
<name>A0ABM3JXM4_BACDO</name>
<dbReference type="PROSITE" id="PS50010">
    <property type="entry name" value="DH_2"/>
    <property type="match status" value="1"/>
</dbReference>
<dbReference type="SUPFAM" id="SSF50729">
    <property type="entry name" value="PH domain-like"/>
    <property type="match status" value="1"/>
</dbReference>
<dbReference type="RefSeq" id="XP_049313978.1">
    <property type="nucleotide sequence ID" value="XM_049458021.1"/>
</dbReference>
<dbReference type="InterPro" id="IPR040181">
    <property type="entry name" value="PKHG5/7"/>
</dbReference>
<feature type="compositionally biased region" description="Polar residues" evidence="1">
    <location>
        <begin position="1713"/>
        <end position="1728"/>
    </location>
</feature>
<dbReference type="CDD" id="cd00160">
    <property type="entry name" value="RhoGEF"/>
    <property type="match status" value="1"/>
</dbReference>
<feature type="region of interest" description="Disordered" evidence="1">
    <location>
        <begin position="694"/>
        <end position="724"/>
    </location>
</feature>
<evidence type="ECO:0000313" key="4">
    <source>
        <dbReference type="RefSeq" id="XP_049313978.1"/>
    </source>
</evidence>
<dbReference type="InterPro" id="IPR011993">
    <property type="entry name" value="PH-like_dom_sf"/>
</dbReference>
<feature type="compositionally biased region" description="Low complexity" evidence="1">
    <location>
        <begin position="1035"/>
        <end position="1046"/>
    </location>
</feature>
<keyword evidence="3" id="KW-1185">Reference proteome</keyword>
<feature type="compositionally biased region" description="Low complexity" evidence="1">
    <location>
        <begin position="437"/>
        <end position="460"/>
    </location>
</feature>
<dbReference type="Gene3D" id="1.20.900.10">
    <property type="entry name" value="Dbl homology (DH) domain"/>
    <property type="match status" value="1"/>
</dbReference>
<dbReference type="GeneID" id="105227390"/>
<dbReference type="Gene3D" id="3.10.20.90">
    <property type="entry name" value="Phosphatidylinositol 3-kinase Catalytic Subunit, Chain A, domain 1"/>
    <property type="match status" value="1"/>
</dbReference>
<dbReference type="InterPro" id="IPR000219">
    <property type="entry name" value="DH_dom"/>
</dbReference>
<dbReference type="SUPFAM" id="SSF48065">
    <property type="entry name" value="DBL homology domain (DH-domain)"/>
    <property type="match status" value="1"/>
</dbReference>
<feature type="compositionally biased region" description="Polar residues" evidence="1">
    <location>
        <begin position="194"/>
        <end position="212"/>
    </location>
</feature>
<feature type="region of interest" description="Disordered" evidence="1">
    <location>
        <begin position="1006"/>
        <end position="1048"/>
    </location>
</feature>
<dbReference type="CDD" id="cd13244">
    <property type="entry name" value="PH_PLEKHG5_G6"/>
    <property type="match status" value="1"/>
</dbReference>
<organism evidence="3 4">
    <name type="scientific">Bactrocera dorsalis</name>
    <name type="common">Oriental fruit fly</name>
    <name type="synonym">Dacus dorsalis</name>
    <dbReference type="NCBI Taxonomy" id="27457"/>
    <lineage>
        <taxon>Eukaryota</taxon>
        <taxon>Metazoa</taxon>
        <taxon>Ecdysozoa</taxon>
        <taxon>Arthropoda</taxon>
        <taxon>Hexapoda</taxon>
        <taxon>Insecta</taxon>
        <taxon>Pterygota</taxon>
        <taxon>Neoptera</taxon>
        <taxon>Endopterygota</taxon>
        <taxon>Diptera</taxon>
        <taxon>Brachycera</taxon>
        <taxon>Muscomorpha</taxon>
        <taxon>Tephritoidea</taxon>
        <taxon>Tephritidae</taxon>
        <taxon>Bactrocera</taxon>
        <taxon>Bactrocera</taxon>
    </lineage>
</organism>
<reference evidence="4" key="1">
    <citation type="submission" date="2025-08" db="UniProtKB">
        <authorList>
            <consortium name="RefSeq"/>
        </authorList>
    </citation>
    <scope>IDENTIFICATION</scope>
    <source>
        <tissue evidence="4">Adult</tissue>
    </source>
</reference>
<dbReference type="InterPro" id="IPR035899">
    <property type="entry name" value="DBL_dom_sf"/>
</dbReference>
<dbReference type="Gene3D" id="2.30.29.30">
    <property type="entry name" value="Pleckstrin-homology domain (PH domain)/Phosphotyrosine-binding domain (PTB)"/>
    <property type="match status" value="1"/>
</dbReference>
<dbReference type="SMART" id="SM00325">
    <property type="entry name" value="RhoGEF"/>
    <property type="match status" value="1"/>
</dbReference>
<feature type="compositionally biased region" description="Polar residues" evidence="1">
    <location>
        <begin position="697"/>
        <end position="724"/>
    </location>
</feature>
<feature type="region of interest" description="Disordered" evidence="1">
    <location>
        <begin position="599"/>
        <end position="652"/>
    </location>
</feature>
<feature type="compositionally biased region" description="Basic and acidic residues" evidence="1">
    <location>
        <begin position="243"/>
        <end position="266"/>
    </location>
</feature>
<sequence length="1763" mass="193514">MDSSLTQIQRDEQVIDINKKEQVELHITRRQELKNERLTRHRHSKRNELIRCTESVRNTFSINLSKVSSIKQTKSCTSASAKTRTPSTVAAAVEVGDSDVQCMRDDSVDVMGGGFTSATAIVHLQQQQNVVKNEIDVIAVPTVGENNKPISVDKKIKISTQMQEKLLDNIQTENDDQKSENTFNINNTKKENKPSTATVRTTNTCPSLSGKNKGSKESCGRFAEKLRRSFRRGEHKSLEIKPLEHRLENLSGTNHRDKQYSPDEKNSSCNSLIDSGGGHSFNLKPFGIRSLPPLQRNSHSIFSLSHLPSLGVGGSADSGGGSKSSAYSTAGGGHINPALLLDSPDADTPPEYAYHHLSSVATTNSSTSLESNFGEIGERTSSLTSISYWAWHQSNSSMGGEVSTNSNNGVSGASNSGRTVGDSGLTAKQHKQKQKLKSQSSSKSDIHQQHTSRSCSITSESSSTKLTRLQNLLFKSSNESTKSIHAHSNEGFTASSHNSSSGEWENLGFSTTSGSCSHVAADFYVGSFPEESDDIDNAFTVAQPADSNTVATSKPILKRGDSNETAGSYYQYTLTSPNNPFLPEIIARTYHSVYDEENEPLEDNVTNVKYGQGEDPSGLELDGSGSHSAQLPTPVYSRAGSQESTHSDSAISATATVKSCANVQLPSSPINSSSSTPGRQRRKLFILNSPTRHLLHQQPSHKPQPQVTTPDTSLRKSTPCTSASDSNVIKSLNPFLPITSTVEGINNKNNTNTTTTSTTTKTPAAIIYSATKRAPLKQSAVTSPIAMPQDLNTKREEFLRATMKICLVVSPPNSKLQLKSKSLTHLDGLDPMVAGHRGVPVNITPNMSRSEVCTNTATSTIQTSQQLYPDQYPSALNSSSTVANIISEETTAPTGTRPVTSYKKKSPFVQRKKPLLTRSEVTSSEYFSVSFCTDQGGVEEEFIPATKGVTLHSALSQALKRRNLTFSQIAITDNNPPSSFLETGYSPLASSLDENTDVENLAGHHLTVTESDGSRKTLQKAASFGSRTRPPRLLSSASTEETSEAAVPGKQLKQRWSGLFGIKNPQQSQLCELLNSYAKNGVPQKRASVNFDHPDFDAALAYLDNMHKSWKDIVDSTAMNESEMRIQTAIWELVTTEVYYIHALQTVTDLFLACLEAVQLERLLTDVDQHRLFSNVRDICEANLKFWTLYLYPMVAHSVATGEPLGVAFFHQGFVAFASIFAPYKKYCAEQSTCQFYCKELNHNNTLFTSYLAWCESQKLCNRLRLADILVRPMQRLTKYSLLLTAIKKHMLDMEQIEAVDSMIHSVENFVFSVNNHLTTRQENERLKGVMARIESYDVVDTNNEQLDKMIKQYSKMFDLCAPMKGCPAHQVRHLFMEGDHKFKDHLGKTDVHCFLLTDMLLVCKAIAKRGLGSLKVIRQPYLTDRLVVQQSNNILNCIYLNEFQVIVTAFTLQCSEAKNWYESIKRAKMIYTRLKQGTGNWDNFRLAAGSGVSGSTMDALGIKKSPMNSSICSHVSSANNSHSGSVEWNDSRNISVEFEKTNSLSSEDGSMSKNLQSGPLKLKVNTATANTLSVQPLNHLGQSLPNLNLNQSHTTLDSNLYYTYSNNTLLVPGTTTSHSGNLLLSPSHRGISYPPPSPTRVPLRRGMAFSTSTKNPPLVKTRNITSQNSINWSQPQSAAPNLQQRHKVPINSSVASNASNAMLSTPFGGAQLPQNKSHGTNESTTSARPETMAIQLSNDITDGTCQQHQHPHQMPTCNETDV</sequence>
<accession>A0ABM3JXM4</accession>
<proteinExistence type="predicted"/>
<dbReference type="PANTHER" id="PTHR13217:SF11">
    <property type="entry name" value="PLECKSTRIN HOMOLOGY DOMAIN-CONTAINING FAMILY G MEMBER 5"/>
    <property type="match status" value="1"/>
</dbReference>
<feature type="region of interest" description="Disordered" evidence="1">
    <location>
        <begin position="1743"/>
        <end position="1763"/>
    </location>
</feature>
<feature type="region of interest" description="Disordered" evidence="1">
    <location>
        <begin position="173"/>
        <end position="220"/>
    </location>
</feature>
<dbReference type="PANTHER" id="PTHR13217">
    <property type="entry name" value="PLECKSTRIN HOMOLOGY DOMAIN-CONTAINING FAMILY G MEMBER 7"/>
    <property type="match status" value="1"/>
</dbReference>
<feature type="compositionally biased region" description="Low complexity" evidence="1">
    <location>
        <begin position="399"/>
        <end position="417"/>
    </location>
</feature>
<evidence type="ECO:0000259" key="2">
    <source>
        <dbReference type="PROSITE" id="PS50010"/>
    </source>
</evidence>
<feature type="domain" description="DH" evidence="2">
    <location>
        <begin position="1125"/>
        <end position="1317"/>
    </location>
</feature>
<feature type="compositionally biased region" description="Polar residues" evidence="1">
    <location>
        <begin position="639"/>
        <end position="652"/>
    </location>
</feature>